<dbReference type="PROSITE" id="PS00584">
    <property type="entry name" value="PFKB_KINASES_2"/>
    <property type="match status" value="1"/>
</dbReference>
<dbReference type="InterPro" id="IPR029056">
    <property type="entry name" value="Ribokinase-like"/>
</dbReference>
<sequence>MDVQRGTSVPGQVRQVPGGVGRNMAEALARLLPPERPAPVFVSLLGDDTAGRTLAAALRRIRLDLTHLLTVPGAPTPCVSAVMDRGGEVAACVADVSSVEEHLTPERLEAECGRQLQQACMVLAEANLSAPALAFVAARAAAARVPVFLEPVLAPALPHASFVSPNAGELMALADQVCRAAGLPLLPRPLLPDDEGAAGAGARQGQQEGEAGPGAAGGAGSPGSTPGSGPGGDGTGAGLGAGGSSTGGAAGASPGGAAGAATGGGEPVVELLRQLAAFAEVVLAQGTGCVVLTLGSLGAALITLCEPAAAAAALAAAQPPPLAPLDAAAASPAATAASLCPAAASAASTRPPTHFFAAARCSGLEGGDGKRAACGGAGPQVTPGAPLGRGAAGCGAQAAGARLSAGARWPAGLQPAVCSAAGDGEAGLGAGAGLGAVAGGGGRWLAVEHMRALPAEVVSVNGAGDTLVAAMVAALVQGMQPVHALAYGMAAARAAVQSPANVPLLDWAALRPDAEAVLGTLQRHVFPGRGAA</sequence>
<dbReference type="SUPFAM" id="SSF53613">
    <property type="entry name" value="Ribokinase-like"/>
    <property type="match status" value="2"/>
</dbReference>
<dbReference type="Gene3D" id="3.40.1190.20">
    <property type="match status" value="2"/>
</dbReference>
<dbReference type="PANTHER" id="PTHR42909:SF1">
    <property type="entry name" value="CARBOHYDRATE KINASE PFKB DOMAIN-CONTAINING PROTEIN"/>
    <property type="match status" value="1"/>
</dbReference>
<dbReference type="GO" id="GO:0005737">
    <property type="term" value="C:cytoplasm"/>
    <property type="evidence" value="ECO:0007669"/>
    <property type="project" value="TreeGrafter"/>
</dbReference>
<dbReference type="GO" id="GO:0016798">
    <property type="term" value="F:hydrolase activity, acting on glycosyl bonds"/>
    <property type="evidence" value="ECO:0007669"/>
    <property type="project" value="TreeGrafter"/>
</dbReference>
<dbReference type="InterPro" id="IPR002173">
    <property type="entry name" value="Carboh/pur_kinase_PfkB_CS"/>
</dbReference>
<evidence type="ECO:0000259" key="5">
    <source>
        <dbReference type="Pfam" id="PF00294"/>
    </source>
</evidence>
<feature type="domain" description="Carbohydrate kinase PfkB" evidence="5">
    <location>
        <begin position="9"/>
        <end position="175"/>
    </location>
</feature>
<dbReference type="GO" id="GO:0016301">
    <property type="term" value="F:kinase activity"/>
    <property type="evidence" value="ECO:0007669"/>
    <property type="project" value="UniProtKB-KW"/>
</dbReference>
<comment type="caution">
    <text evidence="6">The sequence shown here is derived from an EMBL/GenBank/DDBJ whole genome shotgun (WGS) entry which is preliminary data.</text>
</comment>
<dbReference type="InterPro" id="IPR011611">
    <property type="entry name" value="PfkB_dom"/>
</dbReference>
<name>A0A836BWC2_9CHLO</name>
<accession>A0A836BWC2</accession>
<feature type="region of interest" description="Disordered" evidence="4">
    <location>
        <begin position="191"/>
        <end position="263"/>
    </location>
</feature>
<keyword evidence="2" id="KW-0479">Metal-binding</keyword>
<dbReference type="Pfam" id="PF00294">
    <property type="entry name" value="PfkB"/>
    <property type="match status" value="2"/>
</dbReference>
<gene>
    <name evidence="6" type="ORF">HYH03_010326</name>
</gene>
<proteinExistence type="predicted"/>
<feature type="domain" description="Carbohydrate kinase PfkB" evidence="5">
    <location>
        <begin position="449"/>
        <end position="499"/>
    </location>
</feature>
<evidence type="ECO:0000256" key="3">
    <source>
        <dbReference type="ARBA" id="ARBA00022777"/>
    </source>
</evidence>
<protein>
    <recommendedName>
        <fullName evidence="5">Carbohydrate kinase PfkB domain-containing protein</fullName>
    </recommendedName>
</protein>
<evidence type="ECO:0000256" key="4">
    <source>
        <dbReference type="SAM" id="MobiDB-lite"/>
    </source>
</evidence>
<dbReference type="EMBL" id="JAEHOE010000054">
    <property type="protein sequence ID" value="KAG2491320.1"/>
    <property type="molecule type" value="Genomic_DNA"/>
</dbReference>
<feature type="compositionally biased region" description="Gly residues" evidence="4">
    <location>
        <begin position="211"/>
        <end position="263"/>
    </location>
</feature>
<dbReference type="GO" id="GO:0004730">
    <property type="term" value="F:pseudouridylate synthase activity"/>
    <property type="evidence" value="ECO:0007669"/>
    <property type="project" value="TreeGrafter"/>
</dbReference>
<dbReference type="OrthoDB" id="198885at2759"/>
<keyword evidence="7" id="KW-1185">Reference proteome</keyword>
<keyword evidence="1" id="KW-0808">Transferase</keyword>
<evidence type="ECO:0000256" key="1">
    <source>
        <dbReference type="ARBA" id="ARBA00022679"/>
    </source>
</evidence>
<dbReference type="Proteomes" id="UP000612055">
    <property type="component" value="Unassembled WGS sequence"/>
</dbReference>
<dbReference type="AlphaFoldDB" id="A0A836BWC2"/>
<keyword evidence="3" id="KW-0418">Kinase</keyword>
<dbReference type="PANTHER" id="PTHR42909">
    <property type="entry name" value="ZGC:136858"/>
    <property type="match status" value="1"/>
</dbReference>
<dbReference type="GO" id="GO:0046872">
    <property type="term" value="F:metal ion binding"/>
    <property type="evidence" value="ECO:0007669"/>
    <property type="project" value="UniProtKB-KW"/>
</dbReference>
<feature type="compositionally biased region" description="Low complexity" evidence="4">
    <location>
        <begin position="200"/>
        <end position="210"/>
    </location>
</feature>
<organism evidence="6 7">
    <name type="scientific">Edaphochlamys debaryana</name>
    <dbReference type="NCBI Taxonomy" id="47281"/>
    <lineage>
        <taxon>Eukaryota</taxon>
        <taxon>Viridiplantae</taxon>
        <taxon>Chlorophyta</taxon>
        <taxon>core chlorophytes</taxon>
        <taxon>Chlorophyceae</taxon>
        <taxon>CS clade</taxon>
        <taxon>Chlamydomonadales</taxon>
        <taxon>Chlamydomonadales incertae sedis</taxon>
        <taxon>Edaphochlamys</taxon>
    </lineage>
</organism>
<evidence type="ECO:0000313" key="7">
    <source>
        <dbReference type="Proteomes" id="UP000612055"/>
    </source>
</evidence>
<reference evidence="6" key="1">
    <citation type="journal article" date="2020" name="bioRxiv">
        <title>Comparative genomics of Chlamydomonas.</title>
        <authorList>
            <person name="Craig R.J."/>
            <person name="Hasan A.R."/>
            <person name="Ness R.W."/>
            <person name="Keightley P.D."/>
        </authorList>
    </citation>
    <scope>NUCLEOTIDE SEQUENCE</scope>
    <source>
        <strain evidence="6">CCAP 11/70</strain>
    </source>
</reference>
<evidence type="ECO:0000313" key="6">
    <source>
        <dbReference type="EMBL" id="KAG2491320.1"/>
    </source>
</evidence>
<evidence type="ECO:0000256" key="2">
    <source>
        <dbReference type="ARBA" id="ARBA00022723"/>
    </source>
</evidence>